<evidence type="ECO:0000313" key="2">
    <source>
        <dbReference type="EMBL" id="UPV73418.1"/>
    </source>
</evidence>
<dbReference type="RefSeq" id="WP_248649474.1">
    <property type="nucleotide sequence ID" value="NZ_CP096659.1"/>
</dbReference>
<name>A0A8U0HRA8_9EURY</name>
<organism evidence="2 3">
    <name type="scientific">Halorussus limi</name>
    <dbReference type="NCBI Taxonomy" id="2938695"/>
    <lineage>
        <taxon>Archaea</taxon>
        <taxon>Methanobacteriati</taxon>
        <taxon>Methanobacteriota</taxon>
        <taxon>Stenosarchaea group</taxon>
        <taxon>Halobacteria</taxon>
        <taxon>Halobacteriales</taxon>
        <taxon>Haladaptataceae</taxon>
        <taxon>Halorussus</taxon>
    </lineage>
</organism>
<keyword evidence="1" id="KW-1133">Transmembrane helix</keyword>
<evidence type="ECO:0008006" key="4">
    <source>
        <dbReference type="Google" id="ProtNLM"/>
    </source>
</evidence>
<feature type="transmembrane region" description="Helical" evidence="1">
    <location>
        <begin position="73"/>
        <end position="94"/>
    </location>
</feature>
<dbReference type="KEGG" id="halx:M0R89_12795"/>
<dbReference type="Proteomes" id="UP000830729">
    <property type="component" value="Chromosome"/>
</dbReference>
<protein>
    <recommendedName>
        <fullName evidence="4">DUF2178 domain-containing protein</fullName>
    </recommendedName>
</protein>
<feature type="transmembrane region" description="Helical" evidence="1">
    <location>
        <begin position="48"/>
        <end position="67"/>
    </location>
</feature>
<keyword evidence="1" id="KW-0812">Transmembrane</keyword>
<accession>A0A8U0HRA8</accession>
<feature type="transmembrane region" description="Helical" evidence="1">
    <location>
        <begin position="6"/>
        <end position="27"/>
    </location>
</feature>
<dbReference type="EMBL" id="CP096659">
    <property type="protein sequence ID" value="UPV73418.1"/>
    <property type="molecule type" value="Genomic_DNA"/>
</dbReference>
<evidence type="ECO:0000256" key="1">
    <source>
        <dbReference type="SAM" id="Phobius"/>
    </source>
</evidence>
<dbReference type="AlphaFoldDB" id="A0A8U0HRA8"/>
<sequence>MNPAKFALLLGVGLLAFLFVLSLYVVWTRIVGLDPTLAQRCADLSGPVRSIIALLSGALLGTASMAAPNVEVGVAGMVMLAASTFAALMLFELAQQYEFAAS</sequence>
<reference evidence="2 3" key="1">
    <citation type="submission" date="2022-04" db="EMBL/GenBank/DDBJ databases">
        <title>Diverse halophilic archaea isolated from saline environments.</title>
        <authorList>
            <person name="Cui H.-L."/>
        </authorList>
    </citation>
    <scope>NUCLEOTIDE SEQUENCE [LARGE SCALE GENOMIC DNA]</scope>
    <source>
        <strain evidence="2 3">XZYJT49</strain>
    </source>
</reference>
<keyword evidence="1" id="KW-0472">Membrane</keyword>
<proteinExistence type="predicted"/>
<gene>
    <name evidence="2" type="ORF">M0R89_12795</name>
</gene>
<dbReference type="GeneID" id="72186092"/>
<evidence type="ECO:0000313" key="3">
    <source>
        <dbReference type="Proteomes" id="UP000830729"/>
    </source>
</evidence>
<keyword evidence="3" id="KW-1185">Reference proteome</keyword>